<reference evidence="2" key="1">
    <citation type="submission" date="2016-10" db="EMBL/GenBank/DDBJ databases">
        <authorList>
            <person name="Varghese N."/>
            <person name="Submissions S."/>
        </authorList>
    </citation>
    <scope>NUCLEOTIDE SEQUENCE [LARGE SCALE GENOMIC DNA]</scope>
    <source>
        <strain evidence="2">DSM 17465</strain>
    </source>
</reference>
<evidence type="ECO:0000313" key="2">
    <source>
        <dbReference type="Proteomes" id="UP000183371"/>
    </source>
</evidence>
<sequence length="158" mass="17577">MLSANLDHLEIIPFISAELKQLLQEAKEFLSEDREAGRYDLDGDKVFAMVVDAQTQPIEERRPEFHADYADIQVLLEGTEVLGYGHMPAGAITEDKMADKDVAFTAEIAAEKIVLMAPRDFAVFFPGELHRPLVAPDGKGAPVRKAIFKVHRSMLEPS</sequence>
<dbReference type="Pfam" id="PF04074">
    <property type="entry name" value="DUF386"/>
    <property type="match status" value="1"/>
</dbReference>
<dbReference type="InterPro" id="IPR004375">
    <property type="entry name" value="NanQ/TabA/YiaL"/>
</dbReference>
<dbReference type="EMBL" id="FPBD01000010">
    <property type="protein sequence ID" value="SFU15060.1"/>
    <property type="molecule type" value="Genomic_DNA"/>
</dbReference>
<protein>
    <submittedName>
        <fullName evidence="1">Biofilm protein TabA</fullName>
    </submittedName>
</protein>
<dbReference type="AlphaFoldDB" id="A0A1I7DTQ2"/>
<dbReference type="NCBIfam" id="TIGR00022">
    <property type="entry name" value="YhcH/YjgK/YiaL family protein"/>
    <property type="match status" value="1"/>
</dbReference>
<dbReference type="SUPFAM" id="SSF51197">
    <property type="entry name" value="Clavaminate synthase-like"/>
    <property type="match status" value="1"/>
</dbReference>
<dbReference type="PANTHER" id="PTHR34986">
    <property type="entry name" value="EVOLVED BETA-GALACTOSIDASE SUBUNIT BETA"/>
    <property type="match status" value="1"/>
</dbReference>
<gene>
    <name evidence="1" type="ORF">SAMN05444141_110118</name>
</gene>
<dbReference type="Proteomes" id="UP000183371">
    <property type="component" value="Unassembled WGS sequence"/>
</dbReference>
<dbReference type="Gene3D" id="2.60.120.370">
    <property type="entry name" value="YhcH/YjgK/YiaL"/>
    <property type="match status" value="1"/>
</dbReference>
<dbReference type="GO" id="GO:0044010">
    <property type="term" value="P:single-species biofilm formation"/>
    <property type="evidence" value="ECO:0007669"/>
    <property type="project" value="TreeGrafter"/>
</dbReference>
<keyword evidence="2" id="KW-1185">Reference proteome</keyword>
<dbReference type="PANTHER" id="PTHR34986:SF4">
    <property type="entry name" value="EVOLVED BETA-GALACTOSIDASE SUBUNIT BETA-RELATED"/>
    <property type="match status" value="1"/>
</dbReference>
<name>A0A1I7DTQ2_9HYPH</name>
<dbReference type="InterPro" id="IPR037012">
    <property type="entry name" value="NanQ/TabA/YiaL_sf"/>
</dbReference>
<accession>A0A1I7DTQ2</accession>
<organism evidence="1 2">
    <name type="scientific">Pseudovibrio denitrificans</name>
    <dbReference type="NCBI Taxonomy" id="258256"/>
    <lineage>
        <taxon>Bacteria</taxon>
        <taxon>Pseudomonadati</taxon>
        <taxon>Pseudomonadota</taxon>
        <taxon>Alphaproteobacteria</taxon>
        <taxon>Hyphomicrobiales</taxon>
        <taxon>Stappiaceae</taxon>
        <taxon>Pseudovibrio</taxon>
    </lineage>
</organism>
<dbReference type="GO" id="GO:0005829">
    <property type="term" value="C:cytosol"/>
    <property type="evidence" value="ECO:0007669"/>
    <property type="project" value="TreeGrafter"/>
</dbReference>
<evidence type="ECO:0000313" key="1">
    <source>
        <dbReference type="EMBL" id="SFU15060.1"/>
    </source>
</evidence>
<proteinExistence type="predicted"/>
<dbReference type="RefSeq" id="WP_083417462.1">
    <property type="nucleotide sequence ID" value="NZ_FPBD01000010.1"/>
</dbReference>